<sequence length="207" mass="22796">MKRSLVCDLARVRILHRERGSERSLSVPGWPPSTISQSMSPISPGMFQPAPDYFSKPTPTADLPGKRLTPWEAAAKSPLGLVDDAFGPQTIQESIAANVLSAARRKTLPAPPDDWKQKVAYEHPAPSAHAKLSSFGRSHSATIYPPKSTMSAPSSTSHCSSRLQYAYYGQRARTDPDMVSMDSRSDYCLSISDPNYNPHPKGWRRQT</sequence>
<evidence type="ECO:0000313" key="2">
    <source>
        <dbReference type="EMBL" id="KAH0615944.1"/>
    </source>
</evidence>
<feature type="region of interest" description="Disordered" evidence="1">
    <location>
        <begin position="20"/>
        <end position="42"/>
    </location>
</feature>
<name>A0ABQ7SF44_PHRPL</name>
<proteinExistence type="predicted"/>
<dbReference type="Proteomes" id="UP000826234">
    <property type="component" value="Unassembled WGS sequence"/>
</dbReference>
<accession>A0ABQ7SF44</accession>
<keyword evidence="3" id="KW-1185">Reference proteome</keyword>
<evidence type="ECO:0000256" key="1">
    <source>
        <dbReference type="SAM" id="MobiDB-lite"/>
    </source>
</evidence>
<evidence type="ECO:0000313" key="3">
    <source>
        <dbReference type="Proteomes" id="UP000826234"/>
    </source>
</evidence>
<reference evidence="2 3" key="1">
    <citation type="journal article" date="2022" name="Gigascience">
        <title>A chromosome-level genome assembly and annotation of the desert horned lizard, Phrynosoma platyrhinos, provides insight into chromosomal rearrangements among reptiles.</title>
        <authorList>
            <person name="Koochekian N."/>
            <person name="Ascanio A."/>
            <person name="Farleigh K."/>
            <person name="Card D.C."/>
            <person name="Schield D.R."/>
            <person name="Castoe T.A."/>
            <person name="Jezkova T."/>
        </authorList>
    </citation>
    <scope>NUCLEOTIDE SEQUENCE [LARGE SCALE GENOMIC DNA]</scope>
    <source>
        <strain evidence="2">NK-2021</strain>
    </source>
</reference>
<comment type="caution">
    <text evidence="2">The sequence shown here is derived from an EMBL/GenBank/DDBJ whole genome shotgun (WGS) entry which is preliminary data.</text>
</comment>
<gene>
    <name evidence="2" type="ORF">JD844_026614</name>
</gene>
<protein>
    <submittedName>
        <fullName evidence="2">Uncharacterized protein</fullName>
    </submittedName>
</protein>
<dbReference type="EMBL" id="JAIPUX010005290">
    <property type="protein sequence ID" value="KAH0615944.1"/>
    <property type="molecule type" value="Genomic_DNA"/>
</dbReference>
<organism evidence="2 3">
    <name type="scientific">Phrynosoma platyrhinos</name>
    <name type="common">Desert horned lizard</name>
    <dbReference type="NCBI Taxonomy" id="52577"/>
    <lineage>
        <taxon>Eukaryota</taxon>
        <taxon>Metazoa</taxon>
        <taxon>Chordata</taxon>
        <taxon>Craniata</taxon>
        <taxon>Vertebrata</taxon>
        <taxon>Euteleostomi</taxon>
        <taxon>Lepidosauria</taxon>
        <taxon>Squamata</taxon>
        <taxon>Bifurcata</taxon>
        <taxon>Unidentata</taxon>
        <taxon>Episquamata</taxon>
        <taxon>Toxicofera</taxon>
        <taxon>Iguania</taxon>
        <taxon>Phrynosomatidae</taxon>
        <taxon>Phrynosomatinae</taxon>
        <taxon>Phrynosoma</taxon>
    </lineage>
</organism>